<evidence type="ECO:0000313" key="3">
    <source>
        <dbReference type="Proteomes" id="UP000826300"/>
    </source>
</evidence>
<dbReference type="Gene3D" id="3.10.310.70">
    <property type="match status" value="1"/>
</dbReference>
<gene>
    <name evidence="2" type="ORF">JO391_16890</name>
</gene>
<dbReference type="PANTHER" id="PTHR22642">
    <property type="entry name" value="IMIDAZOLONEPROPIONASE"/>
    <property type="match status" value="1"/>
</dbReference>
<keyword evidence="3" id="KW-1185">Reference proteome</keyword>
<dbReference type="SUPFAM" id="SSF51338">
    <property type="entry name" value="Composite domain of metallo-dependent hydrolases"/>
    <property type="match status" value="1"/>
</dbReference>
<dbReference type="SUPFAM" id="SSF51556">
    <property type="entry name" value="Metallo-dependent hydrolases"/>
    <property type="match status" value="1"/>
</dbReference>
<dbReference type="PANTHER" id="PTHR22642:SF2">
    <property type="entry name" value="PROTEIN LONG AFTER FAR-RED 3"/>
    <property type="match status" value="1"/>
</dbReference>
<accession>A0A8G1EDZ2</accession>
<sequence length="604" mass="65116">MTDAAPRAEALAERDGRILAVGALEAVLSHRGPDTQMIDLAGRTLLPGFVDAHGHVYMIGIQAMSANLLPAPDGEVNDIPALQETLRAYTAEYPDRVERAGLILGFGYDDAQLAEQRHPTRDDLDAISTEVPIYVVHQSGHLGVANSRALELAGITADTPDPTGGVIRRRDGSTEPNGVLEENATALVLGALFGSLDAEAGRAIFRAGADLVASYGYTTAQEGRATPAVARLMQSVATDEGLDIDVVAYPDVLIDRDFILATAARDYTDRFRVGGAKLTIDGSPQGFTALRDRPYYNPPPGFRADYRGYSAATPDQVFDAIDWAFANNVQILTHSNGEGASDILIAAIGTATEKYGPADRRPVLIHGQFLREDQVDAFNRLNVFPSLFPMHTFYWGDWHRDRTVGPVLADNISPTGWLRARGMMFSSHHDAPVAFPDSMRILDATVTRRSRSGDIIGPDQRVDVLTALKAMTIWPAYQHFEEGWKGSLEAGKLADLVILSQDPTAVDPETLDSIKVVETIKEGETIYSIAQKEGRLDYRPLQNGTDPYADFLRTLAVMRDTGGRAVKGMSPAALARGPHSGICVAATIGDMLSPAADGSQVIAN</sequence>
<dbReference type="Proteomes" id="UP000826300">
    <property type="component" value="Chromosome"/>
</dbReference>
<dbReference type="AlphaFoldDB" id="A0A8G1EDZ2"/>
<dbReference type="EMBL" id="CP069370">
    <property type="protein sequence ID" value="QYZ72012.1"/>
    <property type="molecule type" value="Genomic_DNA"/>
</dbReference>
<dbReference type="CDD" id="cd01300">
    <property type="entry name" value="YtcJ_like"/>
    <property type="match status" value="1"/>
</dbReference>
<dbReference type="InterPro" id="IPR011059">
    <property type="entry name" value="Metal-dep_hydrolase_composite"/>
</dbReference>
<evidence type="ECO:0000259" key="1">
    <source>
        <dbReference type="Pfam" id="PF07969"/>
    </source>
</evidence>
<dbReference type="Pfam" id="PF07969">
    <property type="entry name" value="Amidohydro_3"/>
    <property type="match status" value="1"/>
</dbReference>
<organism evidence="2 3">
    <name type="scientific">Neotabrizicola shimadae</name>
    <dbReference type="NCBI Taxonomy" id="2807096"/>
    <lineage>
        <taxon>Bacteria</taxon>
        <taxon>Pseudomonadati</taxon>
        <taxon>Pseudomonadota</taxon>
        <taxon>Alphaproteobacteria</taxon>
        <taxon>Rhodobacterales</taxon>
        <taxon>Paracoccaceae</taxon>
        <taxon>Neotabrizicola</taxon>
    </lineage>
</organism>
<reference evidence="2" key="1">
    <citation type="submission" date="2021-02" db="EMBL/GenBank/DDBJ databases">
        <title>Rhodobacter shimadae sp. nov., an aerobic anoxygenic phototrophic bacterium isolated from a hot spring.</title>
        <authorList>
            <person name="Muramatsu S."/>
            <person name="Haruta S."/>
            <person name="Hirose S."/>
            <person name="Hanada S."/>
        </authorList>
    </citation>
    <scope>NUCLEOTIDE SEQUENCE</scope>
    <source>
        <strain evidence="2">N10</strain>
    </source>
</reference>
<protein>
    <submittedName>
        <fullName evidence="2">Amidohydrolase</fullName>
    </submittedName>
</protein>
<dbReference type="InterPro" id="IPR013108">
    <property type="entry name" value="Amidohydro_3"/>
</dbReference>
<proteinExistence type="predicted"/>
<dbReference type="KEGG" id="nsm:JO391_16890"/>
<dbReference type="InterPro" id="IPR033932">
    <property type="entry name" value="YtcJ-like"/>
</dbReference>
<dbReference type="Gene3D" id="2.30.40.10">
    <property type="entry name" value="Urease, subunit C, domain 1"/>
    <property type="match status" value="1"/>
</dbReference>
<name>A0A8G1EDZ2_9RHOB</name>
<feature type="domain" description="Amidohydrolase 3" evidence="1">
    <location>
        <begin position="36"/>
        <end position="527"/>
    </location>
</feature>
<dbReference type="GO" id="GO:0016810">
    <property type="term" value="F:hydrolase activity, acting on carbon-nitrogen (but not peptide) bonds"/>
    <property type="evidence" value="ECO:0007669"/>
    <property type="project" value="InterPro"/>
</dbReference>
<dbReference type="InterPro" id="IPR032466">
    <property type="entry name" value="Metal_Hydrolase"/>
</dbReference>
<evidence type="ECO:0000313" key="2">
    <source>
        <dbReference type="EMBL" id="QYZ72012.1"/>
    </source>
</evidence>
<dbReference type="Gene3D" id="3.20.20.140">
    <property type="entry name" value="Metal-dependent hydrolases"/>
    <property type="match status" value="1"/>
</dbReference>